<organism evidence="1 2">
    <name type="scientific">Nitrospira defluvii</name>
    <dbReference type="NCBI Taxonomy" id="330214"/>
    <lineage>
        <taxon>Bacteria</taxon>
        <taxon>Pseudomonadati</taxon>
        <taxon>Nitrospirota</taxon>
        <taxon>Nitrospiria</taxon>
        <taxon>Nitrospirales</taxon>
        <taxon>Nitrospiraceae</taxon>
        <taxon>Nitrospira</taxon>
    </lineage>
</organism>
<name>A0ABM8QW71_9BACT</name>
<protein>
    <recommendedName>
        <fullName evidence="3">Transposase</fullName>
    </recommendedName>
</protein>
<dbReference type="Proteomes" id="UP000675880">
    <property type="component" value="Unassembled WGS sequence"/>
</dbReference>
<dbReference type="EMBL" id="CAJNBJ010000001">
    <property type="protein sequence ID" value="CAE6718814.1"/>
    <property type="molecule type" value="Genomic_DNA"/>
</dbReference>
<proteinExistence type="predicted"/>
<evidence type="ECO:0000313" key="1">
    <source>
        <dbReference type="EMBL" id="CAE6718814.1"/>
    </source>
</evidence>
<comment type="caution">
    <text evidence="1">The sequence shown here is derived from an EMBL/GenBank/DDBJ whole genome shotgun (WGS) entry which is preliminary data.</text>
</comment>
<evidence type="ECO:0008006" key="3">
    <source>
        <dbReference type="Google" id="ProtNLM"/>
    </source>
</evidence>
<keyword evidence="2" id="KW-1185">Reference proteome</keyword>
<sequence>MRTSLECAVCAMLVVHWWLGDGFDEVVHDIFDIGTVGQDVAHVFE</sequence>
<reference evidence="1 2" key="1">
    <citation type="submission" date="2021-02" db="EMBL/GenBank/DDBJ databases">
        <authorList>
            <person name="Han P."/>
        </authorList>
    </citation>
    <scope>NUCLEOTIDE SEQUENCE [LARGE SCALE GENOMIC DNA]</scope>
    <source>
        <strain evidence="1">Candidatus Nitrospira sp. ZN2</strain>
    </source>
</reference>
<evidence type="ECO:0000313" key="2">
    <source>
        <dbReference type="Proteomes" id="UP000675880"/>
    </source>
</evidence>
<gene>
    <name evidence="1" type="ORF">NSPZN2_11594</name>
</gene>
<accession>A0ABM8QW71</accession>